<sequence length="259" mass="28716">MRVQICSKCKQPRKGHICPYGDPNVKVDAKVEDDSQSDSSTRQASSQPETYPSQPAINFNALQGPPLSNEIISQPSPGISTTTPPHTVQVPQPMQQVHTYRNNGEGPPNSKIPLSNGFSATGNDTTSQNLEFVPNPTLGNYPALDSQRRASDISALSEELVQKATRLHQETDALVILYVTGSKNERGQSNIHRFISAPLTEHTGMFEDVDRNCVELLDSCKNTQNASRDELVSILTERTHELYQSRRQLESLKRKLGYM</sequence>
<name>A0ABR2VWJ6_9FUNG</name>
<evidence type="ECO:0000256" key="1">
    <source>
        <dbReference type="SAM" id="MobiDB-lite"/>
    </source>
</evidence>
<comment type="caution">
    <text evidence="2">The sequence shown here is derived from an EMBL/GenBank/DDBJ whole genome shotgun (WGS) entry which is preliminary data.</text>
</comment>
<organism evidence="2 3">
    <name type="scientific">Basidiobolus ranarum</name>
    <dbReference type="NCBI Taxonomy" id="34480"/>
    <lineage>
        <taxon>Eukaryota</taxon>
        <taxon>Fungi</taxon>
        <taxon>Fungi incertae sedis</taxon>
        <taxon>Zoopagomycota</taxon>
        <taxon>Entomophthoromycotina</taxon>
        <taxon>Basidiobolomycetes</taxon>
        <taxon>Basidiobolales</taxon>
        <taxon>Basidiobolaceae</taxon>
        <taxon>Basidiobolus</taxon>
    </lineage>
</organism>
<feature type="compositionally biased region" description="Polar residues" evidence="1">
    <location>
        <begin position="48"/>
        <end position="61"/>
    </location>
</feature>
<protein>
    <submittedName>
        <fullName evidence="2">Uncharacterized protein</fullName>
    </submittedName>
</protein>
<feature type="compositionally biased region" description="Low complexity" evidence="1">
    <location>
        <begin position="37"/>
        <end position="47"/>
    </location>
</feature>
<proteinExistence type="predicted"/>
<feature type="region of interest" description="Disordered" evidence="1">
    <location>
        <begin position="11"/>
        <end position="64"/>
    </location>
</feature>
<gene>
    <name evidence="2" type="ORF">K7432_010036</name>
</gene>
<evidence type="ECO:0000313" key="2">
    <source>
        <dbReference type="EMBL" id="KAK9707684.1"/>
    </source>
</evidence>
<evidence type="ECO:0000313" key="3">
    <source>
        <dbReference type="Proteomes" id="UP001479436"/>
    </source>
</evidence>
<accession>A0ABR2VWJ6</accession>
<keyword evidence="3" id="KW-1185">Reference proteome</keyword>
<reference evidence="2 3" key="1">
    <citation type="submission" date="2023-04" db="EMBL/GenBank/DDBJ databases">
        <title>Genome of Basidiobolus ranarum AG-B5.</title>
        <authorList>
            <person name="Stajich J.E."/>
            <person name="Carter-House D."/>
            <person name="Gryganskyi A."/>
        </authorList>
    </citation>
    <scope>NUCLEOTIDE SEQUENCE [LARGE SCALE GENOMIC DNA]</scope>
    <source>
        <strain evidence="2 3">AG-B5</strain>
    </source>
</reference>
<dbReference type="Proteomes" id="UP001479436">
    <property type="component" value="Unassembled WGS sequence"/>
</dbReference>
<dbReference type="EMBL" id="JASJQH010007536">
    <property type="protein sequence ID" value="KAK9707684.1"/>
    <property type="molecule type" value="Genomic_DNA"/>
</dbReference>